<keyword evidence="2 13" id="KW-0813">Transport</keyword>
<dbReference type="AlphaFoldDB" id="L0EJP4"/>
<keyword evidence="17" id="KW-1185">Reference proteome</keyword>
<reference evidence="17" key="1">
    <citation type="submission" date="2012-01" db="EMBL/GenBank/DDBJ databases">
        <title>Complete sequence of chromosome of Thermobacillus composti KWC4.</title>
        <authorList>
            <person name="Lucas S."/>
            <person name="Han J."/>
            <person name="Lapidus A."/>
            <person name="Cheng J.-F."/>
            <person name="Goodwin L."/>
            <person name="Pitluck S."/>
            <person name="Peters L."/>
            <person name="Ovchinnikova G."/>
            <person name="Teshima H."/>
            <person name="Detter J.C."/>
            <person name="Han C."/>
            <person name="Tapia R."/>
            <person name="Land M."/>
            <person name="Hauser L."/>
            <person name="Kyrpides N."/>
            <person name="Ivanova N."/>
            <person name="Pagani I."/>
            <person name="Anderson I."/>
            <person name="Woyke T."/>
        </authorList>
    </citation>
    <scope>NUCLEOTIDE SEQUENCE [LARGE SCALE GENOMIC DNA]</scope>
    <source>
        <strain evidence="17">DSM 18247 / JCM 13945 / KWC4</strain>
    </source>
</reference>
<evidence type="ECO:0000256" key="13">
    <source>
        <dbReference type="HAMAP-Rule" id="MF_01398"/>
    </source>
</evidence>
<keyword evidence="3 13" id="KW-1003">Cell membrane</keyword>
<keyword evidence="15" id="KW-0175">Coiled coil</keyword>
<dbReference type="HAMAP" id="MF_01398">
    <property type="entry name" value="ATP_synth_b_bprime"/>
    <property type="match status" value="1"/>
</dbReference>
<keyword evidence="10 13" id="KW-0066">ATP synthesis</keyword>
<dbReference type="HOGENOM" id="CLU_079215_4_2_9"/>
<comment type="function">
    <text evidence="13">Component of the F(0) channel, it forms part of the peripheral stalk, linking F(1) to F(0).</text>
</comment>
<gene>
    <name evidence="13" type="primary">atpF</name>
    <name evidence="16" type="ordered locus">Theco_3863</name>
</gene>
<keyword evidence="5 13" id="KW-0812">Transmembrane</keyword>
<dbReference type="PANTHER" id="PTHR33445:SF1">
    <property type="entry name" value="ATP SYNTHASE SUBUNIT B"/>
    <property type="match status" value="1"/>
</dbReference>
<evidence type="ECO:0000313" key="16">
    <source>
        <dbReference type="EMBL" id="AGA59874.1"/>
    </source>
</evidence>
<evidence type="ECO:0000313" key="17">
    <source>
        <dbReference type="Proteomes" id="UP000010795"/>
    </source>
</evidence>
<feature type="coiled-coil region" evidence="15">
    <location>
        <begin position="33"/>
        <end position="123"/>
    </location>
</feature>
<dbReference type="CDD" id="cd06503">
    <property type="entry name" value="ATP-synt_Fo_b"/>
    <property type="match status" value="1"/>
</dbReference>
<dbReference type="EMBL" id="CP003255">
    <property type="protein sequence ID" value="AGA59874.1"/>
    <property type="molecule type" value="Genomic_DNA"/>
</dbReference>
<dbReference type="PANTHER" id="PTHR33445">
    <property type="entry name" value="ATP SYNTHASE SUBUNIT B', CHLOROPLASTIC"/>
    <property type="match status" value="1"/>
</dbReference>
<dbReference type="STRING" id="717605.Theco_3863"/>
<dbReference type="GO" id="GO:0045259">
    <property type="term" value="C:proton-transporting ATP synthase complex"/>
    <property type="evidence" value="ECO:0007669"/>
    <property type="project" value="UniProtKB-KW"/>
</dbReference>
<evidence type="ECO:0000256" key="4">
    <source>
        <dbReference type="ARBA" id="ARBA00022547"/>
    </source>
</evidence>
<name>L0EJP4_THECK</name>
<dbReference type="Gene3D" id="1.20.5.620">
    <property type="entry name" value="F1F0 ATP synthase subunit B, membrane domain"/>
    <property type="match status" value="1"/>
</dbReference>
<keyword evidence="7 13" id="KW-1133">Transmembrane helix</keyword>
<evidence type="ECO:0000256" key="2">
    <source>
        <dbReference type="ARBA" id="ARBA00022448"/>
    </source>
</evidence>
<protein>
    <recommendedName>
        <fullName evidence="13">ATP synthase subunit b</fullName>
    </recommendedName>
    <alternativeName>
        <fullName evidence="13">ATP synthase F(0) sector subunit b</fullName>
    </alternativeName>
    <alternativeName>
        <fullName evidence="13">ATPase subunit I</fullName>
    </alternativeName>
    <alternativeName>
        <fullName evidence="13">F-type ATPase subunit b</fullName>
        <shortName evidence="13">F-ATPase subunit b</shortName>
    </alternativeName>
</protein>
<comment type="subunit">
    <text evidence="13">F-type ATPases have 2 components, F(1) - the catalytic core - and F(0) - the membrane proton channel. F(1) has five subunits: alpha(3), beta(3), gamma(1), delta(1), epsilon(1). F(0) has three main subunits: a(1), b(2) and c(10-14). The alpha and beta chains form an alternating ring which encloses part of the gamma chain. F(1) is attached to F(0) by a central stalk formed by the gamma and epsilon chains, while a peripheral stalk is formed by the delta and b chains.</text>
</comment>
<keyword evidence="9 13" id="KW-0472">Membrane</keyword>
<accession>L0EJP4</accession>
<evidence type="ECO:0000256" key="10">
    <source>
        <dbReference type="ARBA" id="ARBA00023310"/>
    </source>
</evidence>
<dbReference type="Pfam" id="PF00430">
    <property type="entry name" value="ATP-synt_B"/>
    <property type="match status" value="1"/>
</dbReference>
<dbReference type="InterPro" id="IPR005864">
    <property type="entry name" value="ATP_synth_F0_bsu_bac"/>
</dbReference>
<comment type="subcellular location">
    <subcellularLocation>
        <location evidence="13">Cell inner membrane</location>
        <topology evidence="13">Single-pass membrane protein</topology>
    </subcellularLocation>
    <subcellularLocation>
        <location evidence="12">Endomembrane system</location>
        <topology evidence="12">Single-pass membrane protein</topology>
    </subcellularLocation>
</comment>
<feature type="transmembrane region" description="Helical" evidence="13">
    <location>
        <begin position="6"/>
        <end position="27"/>
    </location>
</feature>
<keyword evidence="8 13" id="KW-0406">Ion transport</keyword>
<comment type="function">
    <text evidence="11 13">F(1)F(0) ATP synthase produces ATP from ADP in the presence of a proton or sodium gradient. F-type ATPases consist of two structural domains, F(1) containing the extramembraneous catalytic core and F(0) containing the membrane proton channel, linked together by a central stalk and a peripheral stalk. During catalysis, ATP synthesis in the catalytic domain of F(1) is coupled via a rotary mechanism of the central stalk subunits to proton translocation.</text>
</comment>
<sequence length="161" mass="18518">MSFHWESTVIAIIAFVLLYWLLNKYAFGPLFGVMEKRRQLVNEEIEAAEASRREAERQLAEQKRALEEARKEAQEIIESARRTSQKQADEIIQAAREEANRLKNEAIREIQNEKNNAIAALRRQVSGLSVQIASKILEKQVDGKAHEQLVDQYLREVGKTS</sequence>
<keyword evidence="13" id="KW-0997">Cell inner membrane</keyword>
<comment type="similarity">
    <text evidence="1 13 14">Belongs to the ATPase B chain family.</text>
</comment>
<evidence type="ECO:0000256" key="1">
    <source>
        <dbReference type="ARBA" id="ARBA00005513"/>
    </source>
</evidence>
<evidence type="ECO:0000256" key="5">
    <source>
        <dbReference type="ARBA" id="ARBA00022692"/>
    </source>
</evidence>
<dbReference type="NCBIfam" id="TIGR01144">
    <property type="entry name" value="ATP_synt_b"/>
    <property type="match status" value="1"/>
</dbReference>
<organism evidence="16 17">
    <name type="scientific">Thermobacillus composti (strain DSM 18247 / JCM 13945 / KWC4)</name>
    <dbReference type="NCBI Taxonomy" id="717605"/>
    <lineage>
        <taxon>Bacteria</taxon>
        <taxon>Bacillati</taxon>
        <taxon>Bacillota</taxon>
        <taxon>Bacilli</taxon>
        <taxon>Bacillales</taxon>
        <taxon>Paenibacillaceae</taxon>
        <taxon>Thermobacillus</taxon>
    </lineage>
</organism>
<keyword evidence="6 13" id="KW-0375">Hydrogen ion transport</keyword>
<evidence type="ECO:0000256" key="9">
    <source>
        <dbReference type="ARBA" id="ARBA00023136"/>
    </source>
</evidence>
<evidence type="ECO:0000256" key="8">
    <source>
        <dbReference type="ARBA" id="ARBA00023065"/>
    </source>
</evidence>
<dbReference type="InterPro" id="IPR050059">
    <property type="entry name" value="ATP_synthase_B_chain"/>
</dbReference>
<evidence type="ECO:0000256" key="14">
    <source>
        <dbReference type="RuleBase" id="RU003848"/>
    </source>
</evidence>
<dbReference type="GO" id="GO:0005886">
    <property type="term" value="C:plasma membrane"/>
    <property type="evidence" value="ECO:0007669"/>
    <property type="project" value="UniProtKB-SubCell"/>
</dbReference>
<dbReference type="InterPro" id="IPR028987">
    <property type="entry name" value="ATP_synth_B-like_membr_sf"/>
</dbReference>
<dbReference type="InterPro" id="IPR002146">
    <property type="entry name" value="ATP_synth_b/b'su_bac/chlpt"/>
</dbReference>
<evidence type="ECO:0000256" key="6">
    <source>
        <dbReference type="ARBA" id="ARBA00022781"/>
    </source>
</evidence>
<dbReference type="Proteomes" id="UP000010795">
    <property type="component" value="Chromosome"/>
</dbReference>
<dbReference type="GO" id="GO:0046961">
    <property type="term" value="F:proton-transporting ATPase activity, rotational mechanism"/>
    <property type="evidence" value="ECO:0007669"/>
    <property type="project" value="TreeGrafter"/>
</dbReference>
<evidence type="ECO:0000256" key="12">
    <source>
        <dbReference type="ARBA" id="ARBA00037847"/>
    </source>
</evidence>
<dbReference type="eggNOG" id="COG0711">
    <property type="taxonomic scope" value="Bacteria"/>
</dbReference>
<dbReference type="OrthoDB" id="282095at2"/>
<evidence type="ECO:0000256" key="3">
    <source>
        <dbReference type="ARBA" id="ARBA00022475"/>
    </source>
</evidence>
<dbReference type="KEGG" id="tco:Theco_3863"/>
<evidence type="ECO:0000256" key="11">
    <source>
        <dbReference type="ARBA" id="ARBA00025198"/>
    </source>
</evidence>
<evidence type="ECO:0000256" key="15">
    <source>
        <dbReference type="SAM" id="Coils"/>
    </source>
</evidence>
<dbReference type="GO" id="GO:0046933">
    <property type="term" value="F:proton-transporting ATP synthase activity, rotational mechanism"/>
    <property type="evidence" value="ECO:0007669"/>
    <property type="project" value="UniProtKB-UniRule"/>
</dbReference>
<dbReference type="GO" id="GO:0012505">
    <property type="term" value="C:endomembrane system"/>
    <property type="evidence" value="ECO:0007669"/>
    <property type="project" value="UniProtKB-SubCell"/>
</dbReference>
<keyword evidence="4 13" id="KW-0138">CF(0)</keyword>
<dbReference type="RefSeq" id="WP_015256589.1">
    <property type="nucleotide sequence ID" value="NC_019897.1"/>
</dbReference>
<proteinExistence type="inferred from homology"/>
<evidence type="ECO:0000256" key="7">
    <source>
        <dbReference type="ARBA" id="ARBA00022989"/>
    </source>
</evidence>
<dbReference type="SUPFAM" id="SSF81573">
    <property type="entry name" value="F1F0 ATP synthase subunit B, membrane domain"/>
    <property type="match status" value="1"/>
</dbReference>